<dbReference type="Gene3D" id="3.90.1200.10">
    <property type="match status" value="1"/>
</dbReference>
<dbReference type="SUPFAM" id="SSF56112">
    <property type="entry name" value="Protein kinase-like (PK-like)"/>
    <property type="match status" value="1"/>
</dbReference>
<dbReference type="Pfam" id="PF01636">
    <property type="entry name" value="APH"/>
    <property type="match status" value="1"/>
</dbReference>
<keyword evidence="3" id="KW-1185">Reference proteome</keyword>
<protein>
    <recommendedName>
        <fullName evidence="1">Aminoglycoside phosphotransferase domain-containing protein</fullName>
    </recommendedName>
</protein>
<dbReference type="Proteomes" id="UP000291838">
    <property type="component" value="Unassembled WGS sequence"/>
</dbReference>
<evidence type="ECO:0000313" key="3">
    <source>
        <dbReference type="Proteomes" id="UP000291838"/>
    </source>
</evidence>
<dbReference type="OrthoDB" id="2570531at2"/>
<organism evidence="2 3">
    <name type="scientific">Nocardioides glacieisoli</name>
    <dbReference type="NCBI Taxonomy" id="1168730"/>
    <lineage>
        <taxon>Bacteria</taxon>
        <taxon>Bacillati</taxon>
        <taxon>Actinomycetota</taxon>
        <taxon>Actinomycetes</taxon>
        <taxon>Propionibacteriales</taxon>
        <taxon>Nocardioidaceae</taxon>
        <taxon>Nocardioides</taxon>
    </lineage>
</organism>
<evidence type="ECO:0000259" key="1">
    <source>
        <dbReference type="Pfam" id="PF01636"/>
    </source>
</evidence>
<dbReference type="InterPro" id="IPR002575">
    <property type="entry name" value="Aminoglycoside_PTrfase"/>
</dbReference>
<name>A0A4Q2RLV4_9ACTN</name>
<sequence>MSTTPRVAPYPPPHGKTARRLEWPFLPPHLRAWIERRCGSPVVSALTQNSGFTPGFASVLVCEDGSRHFVKAASVKAQRVFADSYREEARKLAALPPEVPAPRLKWHLDDDWVVLGIEYVAARTPQRPWVLEELDALLDSLEEVADAVTPPPDGLALETAESEFAPLVEGWPAIRSARTDLDAAHLAEAEALARRYAEVVGGDTLVHTDIRSDNVLIDPEGRALVCDWNWPVRGAAWFDSLAALIAPRGEGIDVDAVIASRRLLRDVAPETFDINLALYVGYFFAQGELPSPPTSPHLRDHQRWQGEVCWAWLAERRGWS</sequence>
<dbReference type="InterPro" id="IPR011009">
    <property type="entry name" value="Kinase-like_dom_sf"/>
</dbReference>
<dbReference type="RefSeq" id="WP_129476810.1">
    <property type="nucleotide sequence ID" value="NZ_SDWS01000006.1"/>
</dbReference>
<evidence type="ECO:0000313" key="2">
    <source>
        <dbReference type="EMBL" id="RYB89687.1"/>
    </source>
</evidence>
<comment type="caution">
    <text evidence="2">The sequence shown here is derived from an EMBL/GenBank/DDBJ whole genome shotgun (WGS) entry which is preliminary data.</text>
</comment>
<dbReference type="EMBL" id="SDWS01000006">
    <property type="protein sequence ID" value="RYB89687.1"/>
    <property type="molecule type" value="Genomic_DNA"/>
</dbReference>
<reference evidence="2 3" key="1">
    <citation type="submission" date="2019-01" db="EMBL/GenBank/DDBJ databases">
        <title>Novel species of Nocardioides.</title>
        <authorList>
            <person name="Liu Q."/>
            <person name="Xin Y.-H."/>
        </authorList>
    </citation>
    <scope>NUCLEOTIDE SEQUENCE [LARGE SCALE GENOMIC DNA]</scope>
    <source>
        <strain evidence="2 3">HLT3-15</strain>
    </source>
</reference>
<proteinExistence type="predicted"/>
<gene>
    <name evidence="2" type="ORF">EUA06_13855</name>
</gene>
<accession>A0A4Q2RLV4</accession>
<dbReference type="AlphaFoldDB" id="A0A4Q2RLV4"/>
<feature type="domain" description="Aminoglycoside phosphotransferase" evidence="1">
    <location>
        <begin position="81"/>
        <end position="250"/>
    </location>
</feature>